<protein>
    <recommendedName>
        <fullName evidence="3">DUF4185 domain-containing protein</fullName>
    </recommendedName>
</protein>
<sequence>MKIAMLGAVTATNAPCGLLARETSQKAQFDRQRKIRRPGSRIKSVIRREETILRLGGNGDNYHMSWAKDDRQYTSVCDGAGWNDNSMPFNSRMWMISGEPSDARFENVAGYPYLTGLATEPSSPRYYAFGTLAIDEHIYQFLSTNSGPREGIPTNEWFSGIKLIYSPDQGRTWCNSDGSTPVVWEPWGQRSRDNMTFFGESQGAFSVISVLQMGKNYESNRDGYVYLYAQNGNVDGTANELVLVRTPKLKVLDRREYEFFEGLQANGEARWTKDILARRVVHTFPRGWVGSHPHSWIPSVVYNETLGVFLMASWGARWGRGQQANGEFSPHPSYLGFWTAPHPWGPFEQVHEEVSWAPGGDLNARAYEPQIAPKWIAPDGKSFWLVWTDFQSTNSKELWSLFDEVLTSPNPDRKRVEGWMTRQKKMQPYYAFNVQRVDLVTE</sequence>
<proteinExistence type="predicted"/>
<evidence type="ECO:0008006" key="3">
    <source>
        <dbReference type="Google" id="ProtNLM"/>
    </source>
</evidence>
<name>A0ABV8T0T8_9GAMM</name>
<dbReference type="RefSeq" id="WP_380602916.1">
    <property type="nucleotide sequence ID" value="NZ_JBHSDU010000015.1"/>
</dbReference>
<keyword evidence="2" id="KW-1185">Reference proteome</keyword>
<organism evidence="1 2">
    <name type="scientific">Steroidobacter flavus</name>
    <dbReference type="NCBI Taxonomy" id="1842136"/>
    <lineage>
        <taxon>Bacteria</taxon>
        <taxon>Pseudomonadati</taxon>
        <taxon>Pseudomonadota</taxon>
        <taxon>Gammaproteobacteria</taxon>
        <taxon>Steroidobacterales</taxon>
        <taxon>Steroidobacteraceae</taxon>
        <taxon>Steroidobacter</taxon>
    </lineage>
</organism>
<evidence type="ECO:0000313" key="1">
    <source>
        <dbReference type="EMBL" id="MFC4312985.1"/>
    </source>
</evidence>
<evidence type="ECO:0000313" key="2">
    <source>
        <dbReference type="Proteomes" id="UP001595904"/>
    </source>
</evidence>
<comment type="caution">
    <text evidence="1">The sequence shown here is derived from an EMBL/GenBank/DDBJ whole genome shotgun (WGS) entry which is preliminary data.</text>
</comment>
<reference evidence="2" key="1">
    <citation type="journal article" date="2019" name="Int. J. Syst. Evol. Microbiol.">
        <title>The Global Catalogue of Microorganisms (GCM) 10K type strain sequencing project: providing services to taxonomists for standard genome sequencing and annotation.</title>
        <authorList>
            <consortium name="The Broad Institute Genomics Platform"/>
            <consortium name="The Broad Institute Genome Sequencing Center for Infectious Disease"/>
            <person name="Wu L."/>
            <person name="Ma J."/>
        </authorList>
    </citation>
    <scope>NUCLEOTIDE SEQUENCE [LARGE SCALE GENOMIC DNA]</scope>
    <source>
        <strain evidence="2">CGMCC 1.10759</strain>
    </source>
</reference>
<gene>
    <name evidence="1" type="ORF">ACFPN2_28135</name>
</gene>
<dbReference type="EMBL" id="JBHSDU010000015">
    <property type="protein sequence ID" value="MFC4312985.1"/>
    <property type="molecule type" value="Genomic_DNA"/>
</dbReference>
<dbReference type="Proteomes" id="UP001595904">
    <property type="component" value="Unassembled WGS sequence"/>
</dbReference>
<accession>A0ABV8T0T8</accession>